<reference evidence="1 2" key="1">
    <citation type="submission" date="2023-04" db="EMBL/GenBank/DDBJ databases">
        <title>Forest soil microbial communities from Buena Vista Peninsula, Colon Province, Panama.</title>
        <authorList>
            <person name="Bouskill N."/>
        </authorList>
    </citation>
    <scope>NUCLEOTIDE SEQUENCE [LARGE SCALE GENOMIC DNA]</scope>
    <source>
        <strain evidence="1 2">GGS1</strain>
    </source>
</reference>
<dbReference type="InterPro" id="IPR023393">
    <property type="entry name" value="START-like_dom_sf"/>
</dbReference>
<dbReference type="Pfam" id="PF10604">
    <property type="entry name" value="Polyketide_cyc2"/>
    <property type="match status" value="1"/>
</dbReference>
<protein>
    <submittedName>
        <fullName evidence="1">Uncharacterized protein YndB with AHSA1/START domain</fullName>
    </submittedName>
</protein>
<dbReference type="SUPFAM" id="SSF55961">
    <property type="entry name" value="Bet v1-like"/>
    <property type="match status" value="1"/>
</dbReference>
<accession>A0ABT6L972</accession>
<dbReference type="PANTHER" id="PTHR36166">
    <property type="entry name" value="CHROMOSOME 9, WHOLE GENOME SHOTGUN SEQUENCE"/>
    <property type="match status" value="1"/>
</dbReference>
<dbReference type="Proteomes" id="UP001160499">
    <property type="component" value="Unassembled WGS sequence"/>
</dbReference>
<proteinExistence type="predicted"/>
<evidence type="ECO:0000313" key="1">
    <source>
        <dbReference type="EMBL" id="MDH6212833.1"/>
    </source>
</evidence>
<organism evidence="1 2">
    <name type="scientific">Streptomyces pseudovenezuelae</name>
    <dbReference type="NCBI Taxonomy" id="67350"/>
    <lineage>
        <taxon>Bacteria</taxon>
        <taxon>Bacillati</taxon>
        <taxon>Actinomycetota</taxon>
        <taxon>Actinomycetes</taxon>
        <taxon>Kitasatosporales</taxon>
        <taxon>Streptomycetaceae</taxon>
        <taxon>Streptomyces</taxon>
        <taxon>Streptomyces aurantiacus group</taxon>
    </lineage>
</organism>
<sequence length="148" mass="15883">MEAPVVTAVTRISAPVEDVWRVLVAFDEYARWHPVLAFDTKPDQQAVVGADLPARVSGGDGAEQHVTMRIVDAEAPRRLVWEGGSLDAVLGRHSFVLDPQPDGSTELTDSEEFFGPAATDLVPALGQLTEDYARYGAALHSRVTGLSG</sequence>
<dbReference type="EMBL" id="JARXVH010000001">
    <property type="protein sequence ID" value="MDH6212833.1"/>
    <property type="molecule type" value="Genomic_DNA"/>
</dbReference>
<keyword evidence="2" id="KW-1185">Reference proteome</keyword>
<gene>
    <name evidence="1" type="ORF">M2283_000112</name>
</gene>
<comment type="caution">
    <text evidence="1">The sequence shown here is derived from an EMBL/GenBank/DDBJ whole genome shotgun (WGS) entry which is preliminary data.</text>
</comment>
<evidence type="ECO:0000313" key="2">
    <source>
        <dbReference type="Proteomes" id="UP001160499"/>
    </source>
</evidence>
<dbReference type="Gene3D" id="3.30.530.20">
    <property type="match status" value="1"/>
</dbReference>
<dbReference type="CDD" id="cd07822">
    <property type="entry name" value="SRPBCC_4"/>
    <property type="match status" value="1"/>
</dbReference>
<dbReference type="PANTHER" id="PTHR36166:SF1">
    <property type="entry name" value="SRPBCC DOMAIN-CONTAINING PROTEIN"/>
    <property type="match status" value="1"/>
</dbReference>
<name>A0ABT6L972_9ACTN</name>
<dbReference type="InterPro" id="IPR019587">
    <property type="entry name" value="Polyketide_cyclase/dehydratase"/>
</dbReference>